<dbReference type="PANTHER" id="PTHR42951">
    <property type="entry name" value="METALLO-BETA-LACTAMASE DOMAIN-CONTAINING"/>
    <property type="match status" value="1"/>
</dbReference>
<dbReference type="Gene3D" id="3.60.15.10">
    <property type="entry name" value="Ribonuclease Z/Hydroxyacylglutathione hydrolase-like"/>
    <property type="match status" value="1"/>
</dbReference>
<dbReference type="EMBL" id="QLMH01000010">
    <property type="protein sequence ID" value="RAK18385.1"/>
    <property type="molecule type" value="Genomic_DNA"/>
</dbReference>
<dbReference type="GO" id="GO:0016787">
    <property type="term" value="F:hydrolase activity"/>
    <property type="evidence" value="ECO:0007669"/>
    <property type="project" value="UniProtKB-KW"/>
</dbReference>
<organism evidence="2 3">
    <name type="scientific">Paranoxybacillus vitaminiphilus</name>
    <dbReference type="NCBI Taxonomy" id="581036"/>
    <lineage>
        <taxon>Bacteria</taxon>
        <taxon>Bacillati</taxon>
        <taxon>Bacillota</taxon>
        <taxon>Bacilli</taxon>
        <taxon>Bacillales</taxon>
        <taxon>Anoxybacillaceae</taxon>
        <taxon>Paranoxybacillus</taxon>
    </lineage>
</organism>
<name>A0A327YEZ4_9BACL</name>
<dbReference type="InterPro" id="IPR037482">
    <property type="entry name" value="ST1585_MBL-fold"/>
</dbReference>
<feature type="domain" description="Metallo-beta-lactamase" evidence="1">
    <location>
        <begin position="23"/>
        <end position="228"/>
    </location>
</feature>
<dbReference type="PANTHER" id="PTHR42951:SF22">
    <property type="entry name" value="METALLO BETA-LACTAMASE SUPERFAMILY LIPOPROTEIN"/>
    <property type="match status" value="1"/>
</dbReference>
<keyword evidence="3" id="KW-1185">Reference proteome</keyword>
<dbReference type="RefSeq" id="WP_111645630.1">
    <property type="nucleotide sequence ID" value="NZ_QLMH01000010.1"/>
</dbReference>
<proteinExistence type="predicted"/>
<accession>A0A327YEZ4</accession>
<dbReference type="AlphaFoldDB" id="A0A327YEZ4"/>
<dbReference type="Proteomes" id="UP000248555">
    <property type="component" value="Unassembled WGS sequence"/>
</dbReference>
<dbReference type="SUPFAM" id="SSF56281">
    <property type="entry name" value="Metallo-hydrolase/oxidoreductase"/>
    <property type="match status" value="1"/>
</dbReference>
<dbReference type="SMART" id="SM00849">
    <property type="entry name" value="Lactamase_B"/>
    <property type="match status" value="1"/>
</dbReference>
<gene>
    <name evidence="2" type="ORF">B0I26_11016</name>
</gene>
<evidence type="ECO:0000313" key="2">
    <source>
        <dbReference type="EMBL" id="RAK18385.1"/>
    </source>
</evidence>
<evidence type="ECO:0000259" key="1">
    <source>
        <dbReference type="SMART" id="SM00849"/>
    </source>
</evidence>
<reference evidence="2 3" key="1">
    <citation type="submission" date="2018-06" db="EMBL/GenBank/DDBJ databases">
        <title>Genomic Encyclopedia of Type Strains, Phase III (KMG-III): the genomes of soil and plant-associated and newly described type strains.</title>
        <authorList>
            <person name="Whitman W."/>
        </authorList>
    </citation>
    <scope>NUCLEOTIDE SEQUENCE [LARGE SCALE GENOMIC DNA]</scope>
    <source>
        <strain evidence="2 3">CGMCC 1.8979</strain>
    </source>
</reference>
<evidence type="ECO:0000313" key="3">
    <source>
        <dbReference type="Proteomes" id="UP000248555"/>
    </source>
</evidence>
<dbReference type="CDD" id="cd07726">
    <property type="entry name" value="ST1585-like_MBL-fold"/>
    <property type="match status" value="1"/>
</dbReference>
<dbReference type="Pfam" id="PF00753">
    <property type="entry name" value="Lactamase_B"/>
    <property type="match status" value="1"/>
</dbReference>
<comment type="caution">
    <text evidence="2">The sequence shown here is derived from an EMBL/GenBank/DDBJ whole genome shotgun (WGS) entry which is preliminary data.</text>
</comment>
<sequence length="317" mass="35776">MKKPIDLGNGVSLIDVYDLGVAQRTGTYVFHEEELTIIETSASPSIPYLLKGLEALGLEAKNIKNIIVTHIHLDHAGGVGLLLEQCPNANVFVHPKGKRHLADPSRLIQGAKAVYREKFDELFNPILPVPEERLFAMEDGDTLQIGENRTLTFLHTPGHANHHFSIYDSRSNGVFTGDTVGVFYPQLLEYGLEFYLPSTSPNQFNPEAMFHSAARLENLNIDRVYFGHFGMSENPHAVFEQLKQWLPKFVEVGERMVNEQPNSSFEEKTNAVFNGLFAMVCAFLDEQRIPREADVYEIIRLDLNVCAMGIVDYLQKR</sequence>
<dbReference type="InterPro" id="IPR036866">
    <property type="entry name" value="RibonucZ/Hydroxyglut_hydro"/>
</dbReference>
<dbReference type="InterPro" id="IPR001279">
    <property type="entry name" value="Metallo-B-lactamas"/>
</dbReference>
<protein>
    <submittedName>
        <fullName evidence="2">Glyoxylase-like metal-dependent hydrolase (Beta-lactamase superfamily II)</fullName>
    </submittedName>
</protein>
<dbReference type="InterPro" id="IPR050855">
    <property type="entry name" value="NDM-1-like"/>
</dbReference>
<keyword evidence="2" id="KW-0378">Hydrolase</keyword>
<dbReference type="OrthoDB" id="9761531at2"/>